<feature type="compositionally biased region" description="Basic residues" evidence="4">
    <location>
        <begin position="230"/>
        <end position="246"/>
    </location>
</feature>
<feature type="compositionally biased region" description="Gly residues" evidence="4">
    <location>
        <begin position="182"/>
        <end position="192"/>
    </location>
</feature>
<name>A0A2N9HRL4_FAGSY</name>
<dbReference type="PANTHER" id="PTHR13516:SF4">
    <property type="entry name" value="FI09323P"/>
    <property type="match status" value="1"/>
</dbReference>
<sequence length="263" mass="28995">MDRYQRVEKPKAETAINENEIRITTQGRMRNYITYATTLLQEKGSNEIAIKAMGRAINKTVMIAELIKRRIAGLHQNTSIGSTDITDVWEPLEEGLLPLETTRHVSMITITFSRKELDTSSTGYQPPIPVDQVKPLNEYEDDGEGSPRMRGRGRSRGRGWGRGRGRGRGYYNGPGDYNNGDGWDGGRSFGGRGRGRARGHFYRGRGRGYGGQSGGYDYGESEAPFAQGRGRGRGRGWGRGRGRGRNPRSDGPRSDGPAQAAVA</sequence>
<accession>A0A2N9HRL4</accession>
<dbReference type="FunFam" id="3.30.110.20:FF:000003">
    <property type="entry name" value="DNA/RNA-binding protein Alba 1"/>
    <property type="match status" value="1"/>
</dbReference>
<evidence type="ECO:0000256" key="3">
    <source>
        <dbReference type="ARBA" id="ARBA00023242"/>
    </source>
</evidence>
<dbReference type="GO" id="GO:0005634">
    <property type="term" value="C:nucleus"/>
    <property type="evidence" value="ECO:0007669"/>
    <property type="project" value="UniProtKB-SubCell"/>
</dbReference>
<proteinExistence type="inferred from homology"/>
<feature type="domain" description="DNA/RNA-binding protein Alba-like" evidence="5">
    <location>
        <begin position="19"/>
        <end position="83"/>
    </location>
</feature>
<protein>
    <recommendedName>
        <fullName evidence="5">DNA/RNA-binding protein Alba-like domain-containing protein</fullName>
    </recommendedName>
</protein>
<dbReference type="InterPro" id="IPR036882">
    <property type="entry name" value="Alba-like_dom_sf"/>
</dbReference>
<feature type="compositionally biased region" description="Gly residues" evidence="4">
    <location>
        <begin position="207"/>
        <end position="217"/>
    </location>
</feature>
<organism evidence="6">
    <name type="scientific">Fagus sylvatica</name>
    <name type="common">Beechnut</name>
    <dbReference type="NCBI Taxonomy" id="28930"/>
    <lineage>
        <taxon>Eukaryota</taxon>
        <taxon>Viridiplantae</taxon>
        <taxon>Streptophyta</taxon>
        <taxon>Embryophyta</taxon>
        <taxon>Tracheophyta</taxon>
        <taxon>Spermatophyta</taxon>
        <taxon>Magnoliopsida</taxon>
        <taxon>eudicotyledons</taxon>
        <taxon>Gunneridae</taxon>
        <taxon>Pentapetalae</taxon>
        <taxon>rosids</taxon>
        <taxon>fabids</taxon>
        <taxon>Fagales</taxon>
        <taxon>Fagaceae</taxon>
        <taxon>Fagus</taxon>
    </lineage>
</organism>
<evidence type="ECO:0000256" key="4">
    <source>
        <dbReference type="SAM" id="MobiDB-lite"/>
    </source>
</evidence>
<dbReference type="EMBL" id="OIVN01003902">
    <property type="protein sequence ID" value="SPD14291.1"/>
    <property type="molecule type" value="Genomic_DNA"/>
</dbReference>
<dbReference type="Gene3D" id="3.30.110.20">
    <property type="entry name" value="Alba-like domain"/>
    <property type="match status" value="1"/>
</dbReference>
<keyword evidence="3" id="KW-0539">Nucleus</keyword>
<dbReference type="AlphaFoldDB" id="A0A2N9HRL4"/>
<dbReference type="GO" id="GO:0003723">
    <property type="term" value="F:RNA binding"/>
    <property type="evidence" value="ECO:0007669"/>
    <property type="project" value="TreeGrafter"/>
</dbReference>
<dbReference type="InterPro" id="IPR051958">
    <property type="entry name" value="Alba-like_NAB"/>
</dbReference>
<feature type="region of interest" description="Disordered" evidence="4">
    <location>
        <begin position="117"/>
        <end position="263"/>
    </location>
</feature>
<evidence type="ECO:0000256" key="2">
    <source>
        <dbReference type="ARBA" id="ARBA00008018"/>
    </source>
</evidence>
<evidence type="ECO:0000256" key="1">
    <source>
        <dbReference type="ARBA" id="ARBA00004123"/>
    </source>
</evidence>
<dbReference type="InterPro" id="IPR002775">
    <property type="entry name" value="DNA/RNA-bd_Alba-like"/>
</dbReference>
<gene>
    <name evidence="6" type="ORF">FSB_LOCUS42173</name>
</gene>
<dbReference type="Pfam" id="PF01918">
    <property type="entry name" value="Alba"/>
    <property type="match status" value="1"/>
</dbReference>
<evidence type="ECO:0000313" key="6">
    <source>
        <dbReference type="EMBL" id="SPD14291.1"/>
    </source>
</evidence>
<evidence type="ECO:0000259" key="5">
    <source>
        <dbReference type="Pfam" id="PF01918"/>
    </source>
</evidence>
<comment type="similarity">
    <text evidence="2">Belongs to the histone-like Alba family.</text>
</comment>
<dbReference type="PANTHER" id="PTHR13516">
    <property type="entry name" value="RIBONUCLEASE P SUBUNIT P25"/>
    <property type="match status" value="1"/>
</dbReference>
<comment type="subcellular location">
    <subcellularLocation>
        <location evidence="1">Nucleus</location>
    </subcellularLocation>
</comment>
<reference evidence="6" key="1">
    <citation type="submission" date="2018-02" db="EMBL/GenBank/DDBJ databases">
        <authorList>
            <person name="Cohen D.B."/>
            <person name="Kent A.D."/>
        </authorList>
    </citation>
    <scope>NUCLEOTIDE SEQUENCE</scope>
</reference>
<feature type="compositionally biased region" description="Basic residues" evidence="4">
    <location>
        <begin position="149"/>
        <end position="167"/>
    </location>
</feature>
<dbReference type="SUPFAM" id="SSF82704">
    <property type="entry name" value="AlbA-like"/>
    <property type="match status" value="1"/>
</dbReference>
<feature type="compositionally biased region" description="Basic residues" evidence="4">
    <location>
        <begin position="193"/>
        <end position="206"/>
    </location>
</feature>